<evidence type="ECO:0000259" key="5">
    <source>
        <dbReference type="Pfam" id="PF21365"/>
    </source>
</evidence>
<dbReference type="InterPro" id="IPR011013">
    <property type="entry name" value="Gal_mutarotase_sf_dom"/>
</dbReference>
<dbReference type="RefSeq" id="WP_175600497.1">
    <property type="nucleotide sequence ID" value="NZ_JABWGO010000002.1"/>
</dbReference>
<evidence type="ECO:0000313" key="7">
    <source>
        <dbReference type="Proteomes" id="UP000546126"/>
    </source>
</evidence>
<accession>A0A7Y6IMJ2</accession>
<name>A0A7Y6IMJ2_9ACTN</name>
<feature type="domain" description="Glycosyl hydrolase family 31 C-terminal" evidence="5">
    <location>
        <begin position="601"/>
        <end position="685"/>
    </location>
</feature>
<dbReference type="CDD" id="cd14752">
    <property type="entry name" value="GH31_N"/>
    <property type="match status" value="1"/>
</dbReference>
<dbReference type="PANTHER" id="PTHR43863:SF2">
    <property type="entry name" value="MALTASE-GLUCOAMYLASE"/>
    <property type="match status" value="1"/>
</dbReference>
<gene>
    <name evidence="6" type="ORF">HT134_12310</name>
</gene>
<dbReference type="GO" id="GO:0005975">
    <property type="term" value="P:carbohydrate metabolic process"/>
    <property type="evidence" value="ECO:0007669"/>
    <property type="project" value="InterPro"/>
</dbReference>
<reference evidence="6 7" key="1">
    <citation type="submission" date="2020-06" db="EMBL/GenBank/DDBJ databases">
        <authorList>
            <person name="Chanama M."/>
        </authorList>
    </citation>
    <scope>NUCLEOTIDE SEQUENCE [LARGE SCALE GENOMIC DNA]</scope>
    <source>
        <strain evidence="6 7">TBRC6557</strain>
    </source>
</reference>
<dbReference type="InterPro" id="IPR051816">
    <property type="entry name" value="Glycosyl_Hydrolase_31"/>
</dbReference>
<dbReference type="InterPro" id="IPR013780">
    <property type="entry name" value="Glyco_hydro_b"/>
</dbReference>
<protein>
    <submittedName>
        <fullName evidence="6">Alpha-xylosidase</fullName>
    </submittedName>
</protein>
<feature type="domain" description="Glycoside hydrolase family 31 N-terminal" evidence="4">
    <location>
        <begin position="60"/>
        <end position="238"/>
    </location>
</feature>
<dbReference type="AlphaFoldDB" id="A0A7Y6IMJ2"/>
<evidence type="ECO:0000256" key="1">
    <source>
        <dbReference type="ARBA" id="ARBA00007806"/>
    </source>
</evidence>
<feature type="domain" description="Glycoside hydrolase family 31 TIM barrel" evidence="3">
    <location>
        <begin position="280"/>
        <end position="593"/>
    </location>
</feature>
<dbReference type="SUPFAM" id="SSF74650">
    <property type="entry name" value="Galactose mutarotase-like"/>
    <property type="match status" value="1"/>
</dbReference>
<dbReference type="SUPFAM" id="SSF51011">
    <property type="entry name" value="Glycosyl hydrolase domain"/>
    <property type="match status" value="1"/>
</dbReference>
<dbReference type="EMBL" id="JABWGO010000002">
    <property type="protein sequence ID" value="NUW40920.1"/>
    <property type="molecule type" value="Genomic_DNA"/>
</dbReference>
<dbReference type="Pfam" id="PF13802">
    <property type="entry name" value="Gal_mutarotas_2"/>
    <property type="match status" value="1"/>
</dbReference>
<keyword evidence="2" id="KW-0378">Hydrolase</keyword>
<evidence type="ECO:0000259" key="4">
    <source>
        <dbReference type="Pfam" id="PF13802"/>
    </source>
</evidence>
<comment type="similarity">
    <text evidence="1 2">Belongs to the glycosyl hydrolase 31 family.</text>
</comment>
<dbReference type="InterPro" id="IPR000322">
    <property type="entry name" value="Glyco_hydro_31_TIM"/>
</dbReference>
<dbReference type="Pfam" id="PF21365">
    <property type="entry name" value="Glyco_hydro_31_3rd"/>
    <property type="match status" value="1"/>
</dbReference>
<dbReference type="GO" id="GO:0004553">
    <property type="term" value="F:hydrolase activity, hydrolyzing O-glycosyl compounds"/>
    <property type="evidence" value="ECO:0007669"/>
    <property type="project" value="InterPro"/>
</dbReference>
<evidence type="ECO:0000259" key="3">
    <source>
        <dbReference type="Pfam" id="PF01055"/>
    </source>
</evidence>
<comment type="caution">
    <text evidence="6">The sequence shown here is derived from an EMBL/GenBank/DDBJ whole genome shotgun (WGS) entry which is preliminary data.</text>
</comment>
<keyword evidence="7" id="KW-1185">Reference proteome</keyword>
<proteinExistence type="inferred from homology"/>
<keyword evidence="2" id="KW-0326">Glycosidase</keyword>
<organism evidence="6 7">
    <name type="scientific">Nonomuraea rhodomycinica</name>
    <dbReference type="NCBI Taxonomy" id="1712872"/>
    <lineage>
        <taxon>Bacteria</taxon>
        <taxon>Bacillati</taxon>
        <taxon>Actinomycetota</taxon>
        <taxon>Actinomycetes</taxon>
        <taxon>Streptosporangiales</taxon>
        <taxon>Streptosporangiaceae</taxon>
        <taxon>Nonomuraea</taxon>
    </lineage>
</organism>
<dbReference type="Proteomes" id="UP000546126">
    <property type="component" value="Unassembled WGS sequence"/>
</dbReference>
<evidence type="ECO:0000256" key="2">
    <source>
        <dbReference type="RuleBase" id="RU361185"/>
    </source>
</evidence>
<dbReference type="Gene3D" id="3.20.20.80">
    <property type="entry name" value="Glycosidases"/>
    <property type="match status" value="1"/>
</dbReference>
<dbReference type="Gene3D" id="2.60.40.1180">
    <property type="entry name" value="Golgi alpha-mannosidase II"/>
    <property type="match status" value="1"/>
</dbReference>
<dbReference type="SUPFAM" id="SSF51445">
    <property type="entry name" value="(Trans)glycosidases"/>
    <property type="match status" value="1"/>
</dbReference>
<dbReference type="InterPro" id="IPR017853">
    <property type="entry name" value="GH"/>
</dbReference>
<dbReference type="Pfam" id="PF01055">
    <property type="entry name" value="Glyco_hydro_31_2nd"/>
    <property type="match status" value="1"/>
</dbReference>
<dbReference type="GO" id="GO:0030246">
    <property type="term" value="F:carbohydrate binding"/>
    <property type="evidence" value="ECO:0007669"/>
    <property type="project" value="InterPro"/>
</dbReference>
<dbReference type="InterPro" id="IPR048395">
    <property type="entry name" value="Glyco_hydro_31_C"/>
</dbReference>
<sequence>MPYRPPLVAHEYFVADPPELPVRTRGEGGLSAVAAAELVAADGAEVMLKAVTTAEEALVVQVGVAGEGVIRVRLSEDASARPRSERAVSLVTPGTYSGARAGITPGEPIVIDAGSIRAEISLAPWHLRFVDASGRTLVEQDRGHTDISGRLRTLPFGRSSAGGTAVAYHESFAAAPDEAFTGFGESFTPLDKRGQRPVMWNFDAFGAESQRAYKNVPLYLSSRGYGVLLDSGAPAEFDVCQSTHSVVQILVPDDVLDYYVLAGPTPAEVLDRYDRLTCRPALPPKWAFGTWISSGFFVDSQERVLARARTIRDKGIPCDVLHLDTYWQKEGRWSDLRWDPETFPDPEGMLTELDGMGFKVCLWMNPYISHLSPTFLEAAEAGYFLKTEGGEAYVADCWHGSFPPCGIVDFTNPEAVAWFQGLLRPLLRQGVQAFKTDFAEGVPHDAVAANGMTGTDLHNVYTLLFNDAVAEVTREVHGHTLVWARSSYLGGQRHSAQWGGDTYTSYAAMGSTLRGGLAHGLSGVPFWSHDAGGFTGRPTDDLYVRWTQFGALSPLLRLHGTTSREPWQFPAVEEQAVEALRLRYRLMPYLYSAAVEAARTGAPMMRALCVDHPDDPVAWQADLEYLLGRDLLVAPMTSPDGARQVYLPRGEWVDYWTGEVLAGPGYVRVAKPLEQIPLFVRHGALLPVTDPGDTVTTPAGLTLVAFGGGDSRTEIHDTDGETVVVATRDGDTLRVAVTGPKRITTVEFAPVAGAPGRAVITQENA</sequence>
<dbReference type="CDD" id="cd06593">
    <property type="entry name" value="GH31_xylosidase_YicI"/>
    <property type="match status" value="1"/>
</dbReference>
<evidence type="ECO:0000313" key="6">
    <source>
        <dbReference type="EMBL" id="NUW40920.1"/>
    </source>
</evidence>
<dbReference type="Gene3D" id="2.60.40.1760">
    <property type="entry name" value="glycosyl hydrolase (family 31)"/>
    <property type="match status" value="1"/>
</dbReference>
<dbReference type="PANTHER" id="PTHR43863">
    <property type="entry name" value="HYDROLASE, PUTATIVE (AFU_ORTHOLOGUE AFUA_1G03140)-RELATED"/>
    <property type="match status" value="1"/>
</dbReference>
<dbReference type="InterPro" id="IPR025887">
    <property type="entry name" value="Glyco_hydro_31_N_dom"/>
</dbReference>